<evidence type="ECO:0008006" key="5">
    <source>
        <dbReference type="Google" id="ProtNLM"/>
    </source>
</evidence>
<keyword evidence="2" id="KW-1133">Transmembrane helix</keyword>
<evidence type="ECO:0000256" key="1">
    <source>
        <dbReference type="SAM" id="MobiDB-lite"/>
    </source>
</evidence>
<feature type="region of interest" description="Disordered" evidence="1">
    <location>
        <begin position="232"/>
        <end position="254"/>
    </location>
</feature>
<feature type="transmembrane region" description="Helical" evidence="2">
    <location>
        <begin position="199"/>
        <end position="218"/>
    </location>
</feature>
<dbReference type="EMBL" id="CP072110">
    <property type="protein sequence ID" value="QTH65203.1"/>
    <property type="molecule type" value="Genomic_DNA"/>
</dbReference>
<proteinExistence type="predicted"/>
<evidence type="ECO:0000313" key="4">
    <source>
        <dbReference type="Proteomes" id="UP000682739"/>
    </source>
</evidence>
<reference evidence="3" key="1">
    <citation type="submission" date="2021-03" db="EMBL/GenBank/DDBJ databases">
        <title>Description of Psychrosphaera ytuae sp. nov. isolated from deep sea sediment of South China Sea.</title>
        <authorList>
            <person name="Zhang J."/>
            <person name="Xu X.-D."/>
        </authorList>
    </citation>
    <scope>NUCLEOTIDE SEQUENCE</scope>
    <source>
        <strain evidence="3">MTZ26</strain>
    </source>
</reference>
<sequence>MQLEVQKRPTLSAFQWIKRGWRVFTLNPSVFMGMAGIMLLVAVLGMVIPLFNFVAFLLTPFLSAGFFQVASQVEQENNVELGDLFQYFNRFKEYRIFFSVAAVTILLNIPASILATEIVQQAAEQIPPSMSDLIVISVLMLVNFMLTAFLVQSAWVAPKSSVIDLLKMSFKACWVNGLPLTVYGLVSMMILVVSFPILIIGWVIGYAVLTLMFLQAFLDIYRPVQNDSFDTDFDSEQSIDKNEHQNSENRLDGE</sequence>
<evidence type="ECO:0000313" key="3">
    <source>
        <dbReference type="EMBL" id="QTH65203.1"/>
    </source>
</evidence>
<accession>A0A975HJG5</accession>
<name>A0A975HJG5_9GAMM</name>
<feature type="transmembrane region" description="Helical" evidence="2">
    <location>
        <begin position="21"/>
        <end position="44"/>
    </location>
</feature>
<gene>
    <name evidence="3" type="ORF">J1N51_07180</name>
</gene>
<dbReference type="RefSeq" id="WP_208833238.1">
    <property type="nucleotide sequence ID" value="NZ_CP072110.1"/>
</dbReference>
<feature type="transmembrane region" description="Helical" evidence="2">
    <location>
        <begin position="133"/>
        <end position="151"/>
    </location>
</feature>
<feature type="transmembrane region" description="Helical" evidence="2">
    <location>
        <begin position="50"/>
        <end position="73"/>
    </location>
</feature>
<dbReference type="Proteomes" id="UP000682739">
    <property type="component" value="Chromosome"/>
</dbReference>
<feature type="compositionally biased region" description="Basic and acidic residues" evidence="1">
    <location>
        <begin position="238"/>
        <end position="254"/>
    </location>
</feature>
<evidence type="ECO:0000256" key="2">
    <source>
        <dbReference type="SAM" id="Phobius"/>
    </source>
</evidence>
<feature type="transmembrane region" description="Helical" evidence="2">
    <location>
        <begin position="94"/>
        <end position="113"/>
    </location>
</feature>
<protein>
    <recommendedName>
        <fullName evidence="5">DUF624 domain-containing protein</fullName>
    </recommendedName>
</protein>
<organism evidence="3 4">
    <name type="scientific">Psychrosphaera ytuae</name>
    <dbReference type="NCBI Taxonomy" id="2820710"/>
    <lineage>
        <taxon>Bacteria</taxon>
        <taxon>Pseudomonadati</taxon>
        <taxon>Pseudomonadota</taxon>
        <taxon>Gammaproteobacteria</taxon>
        <taxon>Alteromonadales</taxon>
        <taxon>Pseudoalteromonadaceae</taxon>
        <taxon>Psychrosphaera</taxon>
    </lineage>
</organism>
<keyword evidence="2" id="KW-0812">Transmembrane</keyword>
<keyword evidence="2" id="KW-0472">Membrane</keyword>
<keyword evidence="4" id="KW-1185">Reference proteome</keyword>
<dbReference type="AlphaFoldDB" id="A0A975HJG5"/>
<feature type="transmembrane region" description="Helical" evidence="2">
    <location>
        <begin position="172"/>
        <end position="193"/>
    </location>
</feature>
<dbReference type="KEGG" id="psym:J1N51_07180"/>